<feature type="domain" description="Multidrug resistance protein MdtA-like C-terminal permuted SH3" evidence="7">
    <location>
        <begin position="361"/>
        <end position="418"/>
    </location>
</feature>
<evidence type="ECO:0000259" key="5">
    <source>
        <dbReference type="Pfam" id="PF25881"/>
    </source>
</evidence>
<dbReference type="InterPro" id="IPR058627">
    <property type="entry name" value="MdtA-like_C"/>
</dbReference>
<evidence type="ECO:0000256" key="2">
    <source>
        <dbReference type="ARBA" id="ARBA00009477"/>
    </source>
</evidence>
<dbReference type="Gene3D" id="1.10.287.470">
    <property type="entry name" value="Helix hairpin bin"/>
    <property type="match status" value="2"/>
</dbReference>
<evidence type="ECO:0000256" key="1">
    <source>
        <dbReference type="ARBA" id="ARBA00004196"/>
    </source>
</evidence>
<evidence type="ECO:0000313" key="9">
    <source>
        <dbReference type="Proteomes" id="UP000076925"/>
    </source>
</evidence>
<dbReference type="OrthoDB" id="505602at2"/>
<evidence type="ECO:0000259" key="6">
    <source>
        <dbReference type="Pfam" id="PF25954"/>
    </source>
</evidence>
<feature type="coiled-coil region" evidence="4">
    <location>
        <begin position="106"/>
        <end position="230"/>
    </location>
</feature>
<evidence type="ECO:0000256" key="3">
    <source>
        <dbReference type="ARBA" id="ARBA00023054"/>
    </source>
</evidence>
<dbReference type="SUPFAM" id="SSF111369">
    <property type="entry name" value="HlyD-like secretion proteins"/>
    <property type="match status" value="3"/>
</dbReference>
<comment type="similarity">
    <text evidence="2">Belongs to the membrane fusion protein (MFP) (TC 8.A.1) family.</text>
</comment>
<dbReference type="InterPro" id="IPR006143">
    <property type="entry name" value="RND_pump_MFP"/>
</dbReference>
<dbReference type="Pfam" id="PF25967">
    <property type="entry name" value="RND-MFP_C"/>
    <property type="match status" value="1"/>
</dbReference>
<dbReference type="Proteomes" id="UP000076925">
    <property type="component" value="Unassembled WGS sequence"/>
</dbReference>
<dbReference type="NCBIfam" id="TIGR01730">
    <property type="entry name" value="RND_mfp"/>
    <property type="match status" value="1"/>
</dbReference>
<dbReference type="GO" id="GO:0016020">
    <property type="term" value="C:membrane"/>
    <property type="evidence" value="ECO:0007669"/>
    <property type="project" value="InterPro"/>
</dbReference>
<gene>
    <name evidence="8" type="ORF">WA1_05535</name>
</gene>
<dbReference type="GO" id="GO:0022857">
    <property type="term" value="F:transmembrane transporter activity"/>
    <property type="evidence" value="ECO:0007669"/>
    <property type="project" value="InterPro"/>
</dbReference>
<dbReference type="InterPro" id="IPR050465">
    <property type="entry name" value="UPF0194_transport"/>
</dbReference>
<dbReference type="RefSeq" id="WP_017743043.1">
    <property type="nucleotide sequence ID" value="NZ_KQ976354.1"/>
</dbReference>
<dbReference type="AlphaFoldDB" id="A0A139WZS0"/>
<comment type="caution">
    <text evidence="8">The sequence shown here is derived from an EMBL/GenBank/DDBJ whole genome shotgun (WGS) entry which is preliminary data.</text>
</comment>
<accession>A0A139WZS0</accession>
<keyword evidence="9" id="KW-1185">Reference proteome</keyword>
<evidence type="ECO:0000313" key="8">
    <source>
        <dbReference type="EMBL" id="KYC37955.1"/>
    </source>
</evidence>
<dbReference type="Gene3D" id="2.40.30.170">
    <property type="match status" value="1"/>
</dbReference>
<reference evidence="8 9" key="1">
    <citation type="journal article" date="2013" name="Genome Biol. Evol.">
        <title>Genomes of Stigonematalean cyanobacteria (subsection V) and the evolution of oxygenic photosynthesis from prokaryotes to plastids.</title>
        <authorList>
            <person name="Dagan T."/>
            <person name="Roettger M."/>
            <person name="Stucken K."/>
            <person name="Landan G."/>
            <person name="Koch R."/>
            <person name="Major P."/>
            <person name="Gould S.B."/>
            <person name="Goremykin V.V."/>
            <person name="Rippka R."/>
            <person name="Tandeau de Marsac N."/>
            <person name="Gugger M."/>
            <person name="Lockhart P.J."/>
            <person name="Allen J.F."/>
            <person name="Brune I."/>
            <person name="Maus I."/>
            <person name="Puhler A."/>
            <person name="Martin W.F."/>
        </authorList>
    </citation>
    <scope>NUCLEOTIDE SEQUENCE [LARGE SCALE GENOMIC DNA]</scope>
    <source>
        <strain evidence="8 9">PCC 7110</strain>
    </source>
</reference>
<dbReference type="PANTHER" id="PTHR32347:SF14">
    <property type="entry name" value="EFFLUX SYSTEM COMPONENT YKNX-RELATED"/>
    <property type="match status" value="1"/>
</dbReference>
<dbReference type="Pfam" id="PF25954">
    <property type="entry name" value="Beta-barrel_RND_2"/>
    <property type="match status" value="1"/>
</dbReference>
<feature type="domain" description="CusB-like beta-barrel" evidence="6">
    <location>
        <begin position="282"/>
        <end position="356"/>
    </location>
</feature>
<dbReference type="Gene3D" id="2.40.420.20">
    <property type="match status" value="1"/>
</dbReference>
<protein>
    <submittedName>
        <fullName evidence="8">Efflux transporter periplasmic adaptor subunit</fullName>
    </submittedName>
</protein>
<name>A0A139WZS0_9CYAN</name>
<feature type="domain" description="YbhG-like alpha-helical hairpin" evidence="5">
    <location>
        <begin position="109"/>
        <end position="232"/>
    </location>
</feature>
<dbReference type="Pfam" id="PF25881">
    <property type="entry name" value="HH_YBHG"/>
    <property type="match status" value="1"/>
</dbReference>
<dbReference type="InterPro" id="IPR058792">
    <property type="entry name" value="Beta-barrel_RND_2"/>
</dbReference>
<evidence type="ECO:0000259" key="7">
    <source>
        <dbReference type="Pfam" id="PF25967"/>
    </source>
</evidence>
<evidence type="ECO:0000256" key="4">
    <source>
        <dbReference type="SAM" id="Coils"/>
    </source>
</evidence>
<proteinExistence type="inferred from homology"/>
<dbReference type="InterPro" id="IPR059052">
    <property type="entry name" value="HH_YbhG-like"/>
</dbReference>
<comment type="subcellular location">
    <subcellularLocation>
        <location evidence="1">Cell envelope</location>
    </subcellularLocation>
</comment>
<dbReference type="EMBL" id="ANNX02000045">
    <property type="protein sequence ID" value="KYC37955.1"/>
    <property type="molecule type" value="Genomic_DNA"/>
</dbReference>
<organism evidence="8 9">
    <name type="scientific">Scytonema hofmannii PCC 7110</name>
    <dbReference type="NCBI Taxonomy" id="128403"/>
    <lineage>
        <taxon>Bacteria</taxon>
        <taxon>Bacillati</taxon>
        <taxon>Cyanobacteriota</taxon>
        <taxon>Cyanophyceae</taxon>
        <taxon>Nostocales</taxon>
        <taxon>Scytonemataceae</taxon>
        <taxon>Scytonema</taxon>
    </lineage>
</organism>
<dbReference type="PANTHER" id="PTHR32347">
    <property type="entry name" value="EFFLUX SYSTEM COMPONENT YKNX-RELATED"/>
    <property type="match status" value="1"/>
</dbReference>
<dbReference type="STRING" id="128403.WA1_05535"/>
<keyword evidence="3 4" id="KW-0175">Coiled coil</keyword>
<dbReference type="Gene3D" id="2.40.50.100">
    <property type="match status" value="1"/>
</dbReference>
<dbReference type="GO" id="GO:0030313">
    <property type="term" value="C:cell envelope"/>
    <property type="evidence" value="ECO:0007669"/>
    <property type="project" value="UniProtKB-SubCell"/>
</dbReference>
<sequence length="430" mass="46999">MNTVYKRSRARSQWVLSVTTILILIGTVSLGAIGWSRRQTTSKPNLTHLTVSVQTKALTIRVEASGRVQPIKTVNIGSEVSGRLVARYVDRGDRVKAGQILARMRTAEKEATLAQSKGQLAEAEAEYNKVRNGNRKEEISRAKAQVASAQAQLNFSTKKLERYRWLAREGAISQMNLDEFIKEEQSARASLQEALQRLQELTSGSRPEDIQQAAAKVTAARAKIKEIQAQLDASVIRAPFDGIVTQIYADVGAIVTPNAISSTTTSATSSSILELASGLEVLVDVPEANISQIKVGQKVKLIADSYPNRTFEGRLLKIAPKAEVEDNVTTFQVRVQLVTGQSYLRSGMNVDAIFISQSTPNALMVPTVAITTRDNHMGVLVADRQGETRFQPIKVGVTQDGQTQIIKGLKQGERVFVDFPEGKTPQTSVN</sequence>